<keyword evidence="5" id="KW-0812">Transmembrane</keyword>
<dbReference type="STRING" id="321763.SAMN04488692_11131"/>
<dbReference type="GO" id="GO:0016020">
    <property type="term" value="C:membrane"/>
    <property type="evidence" value="ECO:0007669"/>
    <property type="project" value="InterPro"/>
</dbReference>
<protein>
    <recommendedName>
        <fullName evidence="4">1-acyl-sn-glycerol-3-phosphate acyltransferase</fullName>
        <ecNumber evidence="4">2.3.1.51</ecNumber>
    </recommendedName>
</protein>
<dbReference type="Pfam" id="PF01553">
    <property type="entry name" value="Acyltransferase"/>
    <property type="match status" value="1"/>
</dbReference>
<evidence type="ECO:0000256" key="2">
    <source>
        <dbReference type="ARBA" id="ARBA00022679"/>
    </source>
</evidence>
<gene>
    <name evidence="7" type="ORF">SAMN04488692_11131</name>
</gene>
<evidence type="ECO:0000256" key="3">
    <source>
        <dbReference type="ARBA" id="ARBA00023315"/>
    </source>
</evidence>
<dbReference type="Proteomes" id="UP000199476">
    <property type="component" value="Unassembled WGS sequence"/>
</dbReference>
<keyword evidence="2 4" id="KW-0808">Transferase</keyword>
<keyword evidence="4" id="KW-1208">Phospholipid metabolism</keyword>
<evidence type="ECO:0000313" key="8">
    <source>
        <dbReference type="Proteomes" id="UP000199476"/>
    </source>
</evidence>
<keyword evidence="5" id="KW-1133">Transmembrane helix</keyword>
<keyword evidence="4" id="KW-0444">Lipid biosynthesis</keyword>
<comment type="similarity">
    <text evidence="1 4">Belongs to the 1-acyl-sn-glycerol-3-phosphate acyltransferase family.</text>
</comment>
<evidence type="ECO:0000256" key="5">
    <source>
        <dbReference type="SAM" id="Phobius"/>
    </source>
</evidence>
<comment type="catalytic activity">
    <reaction evidence="4">
        <text>a 1-acyl-sn-glycero-3-phosphate + an acyl-CoA = a 1,2-diacyl-sn-glycero-3-phosphate + CoA</text>
        <dbReference type="Rhea" id="RHEA:19709"/>
        <dbReference type="ChEBI" id="CHEBI:57287"/>
        <dbReference type="ChEBI" id="CHEBI:57970"/>
        <dbReference type="ChEBI" id="CHEBI:58342"/>
        <dbReference type="ChEBI" id="CHEBI:58608"/>
        <dbReference type="EC" id="2.3.1.51"/>
    </reaction>
</comment>
<dbReference type="OrthoDB" id="9803035at2"/>
<dbReference type="GO" id="GO:0003841">
    <property type="term" value="F:1-acylglycerol-3-phosphate O-acyltransferase activity"/>
    <property type="evidence" value="ECO:0007669"/>
    <property type="project" value="UniProtKB-UniRule"/>
</dbReference>
<feature type="domain" description="Phospholipid/glycerol acyltransferase" evidence="6">
    <location>
        <begin position="37"/>
        <end position="149"/>
    </location>
</feature>
<dbReference type="PANTHER" id="PTHR10434">
    <property type="entry name" value="1-ACYL-SN-GLYCEROL-3-PHOSPHATE ACYLTRANSFERASE"/>
    <property type="match status" value="1"/>
</dbReference>
<dbReference type="PANTHER" id="PTHR10434:SF11">
    <property type="entry name" value="1-ACYL-SN-GLYCEROL-3-PHOSPHATE ACYLTRANSFERASE"/>
    <property type="match status" value="1"/>
</dbReference>
<keyword evidence="8" id="KW-1185">Reference proteome</keyword>
<proteinExistence type="inferred from homology"/>
<evidence type="ECO:0000313" key="7">
    <source>
        <dbReference type="EMBL" id="SDL90033.1"/>
    </source>
</evidence>
<dbReference type="EMBL" id="FNGO01000011">
    <property type="protein sequence ID" value="SDL90033.1"/>
    <property type="molecule type" value="Genomic_DNA"/>
</dbReference>
<organism evidence="7 8">
    <name type="scientific">Halarsenatibacter silvermanii</name>
    <dbReference type="NCBI Taxonomy" id="321763"/>
    <lineage>
        <taxon>Bacteria</taxon>
        <taxon>Bacillati</taxon>
        <taxon>Bacillota</taxon>
        <taxon>Clostridia</taxon>
        <taxon>Halanaerobiales</taxon>
        <taxon>Halarsenatibacteraceae</taxon>
        <taxon>Halarsenatibacter</taxon>
    </lineage>
</organism>
<dbReference type="SMART" id="SM00563">
    <property type="entry name" value="PlsC"/>
    <property type="match status" value="1"/>
</dbReference>
<sequence length="196" mass="21886">MNPFTYWLAKLLVIVIGRIFFRVKVRGRENIPQEGPVIIMSNHISLLDPPLLGAFLPRKIHYMAKKELFDNKLAGWLLGSLGAFPVKRGTGDRKALRNALKILKNEGVLGVFPEGTRYPEGELGEAHTGSIMIALMGQAPIVPAGIKNVKTGGRTTINFGKPIYLNDFYEEKPDKETQKEIAEQVMAEIEELLQMD</sequence>
<dbReference type="InterPro" id="IPR004552">
    <property type="entry name" value="AGP_acyltrans"/>
</dbReference>
<feature type="transmembrane region" description="Helical" evidence="5">
    <location>
        <begin position="6"/>
        <end position="23"/>
    </location>
</feature>
<evidence type="ECO:0000259" key="6">
    <source>
        <dbReference type="SMART" id="SM00563"/>
    </source>
</evidence>
<name>A0A1G9NUP5_9FIRM</name>
<dbReference type="EC" id="2.3.1.51" evidence="4"/>
<dbReference type="InterPro" id="IPR002123">
    <property type="entry name" value="Plipid/glycerol_acylTrfase"/>
</dbReference>
<reference evidence="7 8" key="1">
    <citation type="submission" date="2016-10" db="EMBL/GenBank/DDBJ databases">
        <authorList>
            <person name="de Groot N.N."/>
        </authorList>
    </citation>
    <scope>NUCLEOTIDE SEQUENCE [LARGE SCALE GENOMIC DNA]</scope>
    <source>
        <strain evidence="7 8">SLAS-1</strain>
    </source>
</reference>
<dbReference type="CDD" id="cd07989">
    <property type="entry name" value="LPLAT_AGPAT-like"/>
    <property type="match status" value="1"/>
</dbReference>
<keyword evidence="5" id="KW-0472">Membrane</keyword>
<dbReference type="GO" id="GO:0006654">
    <property type="term" value="P:phosphatidic acid biosynthetic process"/>
    <property type="evidence" value="ECO:0007669"/>
    <property type="project" value="TreeGrafter"/>
</dbReference>
<keyword evidence="3 4" id="KW-0012">Acyltransferase</keyword>
<evidence type="ECO:0000256" key="4">
    <source>
        <dbReference type="RuleBase" id="RU361267"/>
    </source>
</evidence>
<accession>A0A1G9NUP5</accession>
<dbReference type="AlphaFoldDB" id="A0A1G9NUP5"/>
<keyword evidence="4" id="KW-0443">Lipid metabolism</keyword>
<keyword evidence="4" id="KW-0594">Phospholipid biosynthesis</keyword>
<evidence type="ECO:0000256" key="1">
    <source>
        <dbReference type="ARBA" id="ARBA00008655"/>
    </source>
</evidence>
<comment type="domain">
    <text evidence="4">The HXXXXD motif is essential for acyltransferase activity and may constitute the binding site for the phosphate moiety of the glycerol-3-phosphate.</text>
</comment>
<dbReference type="SUPFAM" id="SSF69593">
    <property type="entry name" value="Glycerol-3-phosphate (1)-acyltransferase"/>
    <property type="match status" value="1"/>
</dbReference>
<dbReference type="NCBIfam" id="TIGR00530">
    <property type="entry name" value="AGP_acyltrn"/>
    <property type="match status" value="1"/>
</dbReference>